<accession>A0A2V5H2G4</accession>
<evidence type="ECO:0000256" key="1">
    <source>
        <dbReference type="SAM" id="MobiDB-lite"/>
    </source>
</evidence>
<dbReference type="AlphaFoldDB" id="A0A2V5H2G4"/>
<dbReference type="Proteomes" id="UP000249829">
    <property type="component" value="Unassembled WGS sequence"/>
</dbReference>
<evidence type="ECO:0000313" key="2">
    <source>
        <dbReference type="EMBL" id="PYI18159.1"/>
    </source>
</evidence>
<proteinExistence type="predicted"/>
<feature type="compositionally biased region" description="Basic and acidic residues" evidence="1">
    <location>
        <begin position="62"/>
        <end position="74"/>
    </location>
</feature>
<keyword evidence="3" id="KW-1185">Reference proteome</keyword>
<name>A0A2V5H2G4_ASPV1</name>
<sequence length="157" mass="17071">MGGERGLSHTRCPDGNQERPSENKEKMISPMFNPRKQDVSTNLGMNTAAWIENEAMSAEFSRGGEKEVGGEKGKIGGRSPISQGTLRMNLVLGISVLRGVCTHLRRGQLSLVPFRVSGLQTTQTRSRGSPGHRQNLDLGRCQATGRRRDVVAGEDIA</sequence>
<evidence type="ECO:0000313" key="3">
    <source>
        <dbReference type="Proteomes" id="UP000249829"/>
    </source>
</evidence>
<dbReference type="EMBL" id="KZ825147">
    <property type="protein sequence ID" value="PYI18159.1"/>
    <property type="molecule type" value="Genomic_DNA"/>
</dbReference>
<gene>
    <name evidence="2" type="ORF">BO99DRAFT_172510</name>
</gene>
<protein>
    <submittedName>
        <fullName evidence="2">Uncharacterized protein</fullName>
    </submittedName>
</protein>
<feature type="region of interest" description="Disordered" evidence="1">
    <location>
        <begin position="1"/>
        <end position="39"/>
    </location>
</feature>
<reference evidence="2 3" key="1">
    <citation type="submission" date="2018-02" db="EMBL/GenBank/DDBJ databases">
        <title>The genomes of Aspergillus section Nigri reveals drivers in fungal speciation.</title>
        <authorList>
            <consortium name="DOE Joint Genome Institute"/>
            <person name="Vesth T.C."/>
            <person name="Nybo J."/>
            <person name="Theobald S."/>
            <person name="Brandl J."/>
            <person name="Frisvad J.C."/>
            <person name="Nielsen K.F."/>
            <person name="Lyhne E.K."/>
            <person name="Kogle M.E."/>
            <person name="Kuo A."/>
            <person name="Riley R."/>
            <person name="Clum A."/>
            <person name="Nolan M."/>
            <person name="Lipzen A."/>
            <person name="Salamov A."/>
            <person name="Henrissat B."/>
            <person name="Wiebenga A."/>
            <person name="De vries R.P."/>
            <person name="Grigoriev I.V."/>
            <person name="Mortensen U.H."/>
            <person name="Andersen M.R."/>
            <person name="Baker S.E."/>
        </authorList>
    </citation>
    <scope>NUCLEOTIDE SEQUENCE [LARGE SCALE GENOMIC DNA]</scope>
    <source>
        <strain evidence="2 3">CBS 115571</strain>
    </source>
</reference>
<feature type="compositionally biased region" description="Basic and acidic residues" evidence="1">
    <location>
        <begin position="16"/>
        <end position="27"/>
    </location>
</feature>
<organism evidence="2 3">
    <name type="scientific">Aspergillus violaceofuscus (strain CBS 115571)</name>
    <dbReference type="NCBI Taxonomy" id="1450538"/>
    <lineage>
        <taxon>Eukaryota</taxon>
        <taxon>Fungi</taxon>
        <taxon>Dikarya</taxon>
        <taxon>Ascomycota</taxon>
        <taxon>Pezizomycotina</taxon>
        <taxon>Eurotiomycetes</taxon>
        <taxon>Eurotiomycetidae</taxon>
        <taxon>Eurotiales</taxon>
        <taxon>Aspergillaceae</taxon>
        <taxon>Aspergillus</taxon>
    </lineage>
</organism>
<feature type="region of interest" description="Disordered" evidence="1">
    <location>
        <begin position="59"/>
        <end position="80"/>
    </location>
</feature>